<dbReference type="InterPro" id="IPR016167">
    <property type="entry name" value="FAD-bd_PCMH_sub1"/>
</dbReference>
<name>A0ABN3UKE4_9MICO</name>
<evidence type="ECO:0000313" key="7">
    <source>
        <dbReference type="EMBL" id="GAA2734477.1"/>
    </source>
</evidence>
<dbReference type="PROSITE" id="PS51387">
    <property type="entry name" value="FAD_PCMH"/>
    <property type="match status" value="1"/>
</dbReference>
<protein>
    <submittedName>
        <fullName evidence="7">D-arabinono-1,4-lactone oxidase</fullName>
    </submittedName>
</protein>
<dbReference type="Pfam" id="PF04030">
    <property type="entry name" value="ALO"/>
    <property type="match status" value="1"/>
</dbReference>
<dbReference type="RefSeq" id="WP_344191676.1">
    <property type="nucleotide sequence ID" value="NZ_BAAARN010000001.1"/>
</dbReference>
<comment type="similarity">
    <text evidence="2">Belongs to the oxygen-dependent FAD-linked oxidoreductase family.</text>
</comment>
<accession>A0ABN3UKE4</accession>
<dbReference type="PANTHER" id="PTHR43762">
    <property type="entry name" value="L-GULONOLACTONE OXIDASE"/>
    <property type="match status" value="1"/>
</dbReference>
<evidence type="ECO:0000313" key="8">
    <source>
        <dbReference type="Proteomes" id="UP001501326"/>
    </source>
</evidence>
<dbReference type="InterPro" id="IPR016166">
    <property type="entry name" value="FAD-bd_PCMH"/>
</dbReference>
<evidence type="ECO:0000256" key="4">
    <source>
        <dbReference type="ARBA" id="ARBA00023002"/>
    </source>
</evidence>
<dbReference type="Proteomes" id="UP001501326">
    <property type="component" value="Unassembled WGS sequence"/>
</dbReference>
<evidence type="ECO:0000256" key="1">
    <source>
        <dbReference type="ARBA" id="ARBA00005147"/>
    </source>
</evidence>
<dbReference type="Gene3D" id="3.30.70.2520">
    <property type="match status" value="1"/>
</dbReference>
<evidence type="ECO:0000256" key="5">
    <source>
        <dbReference type="SAM" id="MobiDB-lite"/>
    </source>
</evidence>
<comment type="pathway">
    <text evidence="1">Cofactor biosynthesis; L-ascorbate biosynthesis.</text>
</comment>
<dbReference type="NCBIfam" id="TIGR01679">
    <property type="entry name" value="bact_FAD_ox"/>
    <property type="match status" value="1"/>
</dbReference>
<dbReference type="Gene3D" id="3.30.465.10">
    <property type="match status" value="1"/>
</dbReference>
<dbReference type="Gene3D" id="1.10.45.10">
    <property type="entry name" value="Vanillyl-alcohol Oxidase, Chain A, domain 4"/>
    <property type="match status" value="1"/>
</dbReference>
<dbReference type="InterPro" id="IPR006094">
    <property type="entry name" value="Oxid_FAD_bind_N"/>
</dbReference>
<dbReference type="Gene3D" id="3.30.43.10">
    <property type="entry name" value="Uridine Diphospho-n-acetylenolpyruvylglucosamine Reductase, domain 2"/>
    <property type="match status" value="1"/>
</dbReference>
<evidence type="ECO:0000259" key="6">
    <source>
        <dbReference type="PROSITE" id="PS51387"/>
    </source>
</evidence>
<organism evidence="7 8">
    <name type="scientific">Pedococcus aerophilus</name>
    <dbReference type="NCBI Taxonomy" id="436356"/>
    <lineage>
        <taxon>Bacteria</taxon>
        <taxon>Bacillati</taxon>
        <taxon>Actinomycetota</taxon>
        <taxon>Actinomycetes</taxon>
        <taxon>Micrococcales</taxon>
        <taxon>Intrasporangiaceae</taxon>
        <taxon>Pedococcus</taxon>
    </lineage>
</organism>
<feature type="domain" description="FAD-binding PCMH-type" evidence="6">
    <location>
        <begin position="25"/>
        <end position="195"/>
    </location>
</feature>
<dbReference type="InterPro" id="IPR010031">
    <property type="entry name" value="FAD_lactone_oxidase-like"/>
</dbReference>
<dbReference type="PANTHER" id="PTHR43762:SF1">
    <property type="entry name" value="D-ARABINONO-1,4-LACTONE OXIDASE"/>
    <property type="match status" value="1"/>
</dbReference>
<proteinExistence type="inferred from homology"/>
<dbReference type="InterPro" id="IPR016171">
    <property type="entry name" value="Vanillyl_alc_oxidase_C-sub2"/>
</dbReference>
<gene>
    <name evidence="7" type="ORF">GCM10009867_14690</name>
</gene>
<comment type="caution">
    <text evidence="7">The sequence shown here is derived from an EMBL/GenBank/DDBJ whole genome shotgun (WGS) entry which is preliminary data.</text>
</comment>
<dbReference type="PIRSF" id="PIRSF000136">
    <property type="entry name" value="LGO_GLO"/>
    <property type="match status" value="1"/>
</dbReference>
<dbReference type="InterPro" id="IPR006093">
    <property type="entry name" value="Oxy_OxRdtase_FAD_BS"/>
</dbReference>
<keyword evidence="8" id="KW-1185">Reference proteome</keyword>
<dbReference type="PROSITE" id="PS00862">
    <property type="entry name" value="OX2_COVAL_FAD"/>
    <property type="match status" value="1"/>
</dbReference>
<dbReference type="InterPro" id="IPR007173">
    <property type="entry name" value="ALO_C"/>
</dbReference>
<evidence type="ECO:0000256" key="3">
    <source>
        <dbReference type="ARBA" id="ARBA00022644"/>
    </source>
</evidence>
<feature type="region of interest" description="Disordered" evidence="5">
    <location>
        <begin position="1"/>
        <end position="22"/>
    </location>
</feature>
<dbReference type="Pfam" id="PF01565">
    <property type="entry name" value="FAD_binding_4"/>
    <property type="match status" value="1"/>
</dbReference>
<reference evidence="7 8" key="1">
    <citation type="journal article" date="2019" name="Int. J. Syst. Evol. Microbiol.">
        <title>The Global Catalogue of Microorganisms (GCM) 10K type strain sequencing project: providing services to taxonomists for standard genome sequencing and annotation.</title>
        <authorList>
            <consortium name="The Broad Institute Genomics Platform"/>
            <consortium name="The Broad Institute Genome Sequencing Center for Infectious Disease"/>
            <person name="Wu L."/>
            <person name="Ma J."/>
        </authorList>
    </citation>
    <scope>NUCLEOTIDE SEQUENCE [LARGE SCALE GENOMIC DNA]</scope>
    <source>
        <strain evidence="7 8">JCM 16378</strain>
    </source>
</reference>
<dbReference type="SUPFAM" id="SSF56176">
    <property type="entry name" value="FAD-binding/transporter-associated domain-like"/>
    <property type="match status" value="1"/>
</dbReference>
<dbReference type="InterPro" id="IPR036318">
    <property type="entry name" value="FAD-bd_PCMH-like_sf"/>
</dbReference>
<keyword evidence="3" id="KW-0060">Ascorbate biosynthesis</keyword>
<evidence type="ECO:0000256" key="2">
    <source>
        <dbReference type="ARBA" id="ARBA00005466"/>
    </source>
</evidence>
<keyword evidence="4" id="KW-0560">Oxidoreductase</keyword>
<dbReference type="EMBL" id="BAAARN010000001">
    <property type="protein sequence ID" value="GAA2734477.1"/>
    <property type="molecule type" value="Genomic_DNA"/>
</dbReference>
<dbReference type="InterPro" id="IPR016169">
    <property type="entry name" value="FAD-bd_PCMH_sub2"/>
</dbReference>
<sequence length="447" mass="48852">MSTPTSATTPTTTSGATWTNWGRNQTCHPAEVVVPRDVDELRATLARAHTRGIPVRAVGSGHSFAPVAVTDGLQLRLDHLAGTTAFDAEAARVTVGAGTPLHVLNPALQALGLALPNLGDIDRQTISGAISTGTHGSGLRRQGIASAVVGLTLALADGSLLRCSADVEPEVFAAARVGLGALGVITEVELQCVPAFRVHAKEFTADLAEVLATVDDDVRAHDHVDMHWFPHTPRVLVKHNDDVGADDPGRVLPAWREKLDDDVLSNGFFELVNRVATRAPRIVPRLAQVTARTLSDREFTGDSWRVFCSPRRVRFREMEYAVPLTSFVPVVTELRAWIDSHDVSLPFPVELRFTGADDIWLSTAHERDNAYVAVHQYHRLDDGGVFAAFEAIVAEHAGRPHWGKLHTLGADQLRALYPRFDDFRIVRDRLDPDRTFTSDHVRHLLGD</sequence>